<gene>
    <name evidence="1" type="ORF">CEXT_795011</name>
</gene>
<evidence type="ECO:0000313" key="1">
    <source>
        <dbReference type="EMBL" id="GIY26269.1"/>
    </source>
</evidence>
<dbReference type="EMBL" id="BPLR01008657">
    <property type="protein sequence ID" value="GIY26269.1"/>
    <property type="molecule type" value="Genomic_DNA"/>
</dbReference>
<sequence length="93" mass="10745">MTLAFARDKTKLKMFQYCLRKLMKFIFLSPEKMKNTPNSNLPLRQYSEMLDAGEIALHTTKKEQPKAKTKQQLTLLKPIASLLFTPPTVKAFI</sequence>
<evidence type="ECO:0000313" key="2">
    <source>
        <dbReference type="Proteomes" id="UP001054945"/>
    </source>
</evidence>
<keyword evidence="2" id="KW-1185">Reference proteome</keyword>
<name>A0AAV4RX94_CAEEX</name>
<protein>
    <submittedName>
        <fullName evidence="1">Uncharacterized protein</fullName>
    </submittedName>
</protein>
<proteinExistence type="predicted"/>
<comment type="caution">
    <text evidence="1">The sequence shown here is derived from an EMBL/GenBank/DDBJ whole genome shotgun (WGS) entry which is preliminary data.</text>
</comment>
<dbReference type="AlphaFoldDB" id="A0AAV4RX94"/>
<organism evidence="1 2">
    <name type="scientific">Caerostris extrusa</name>
    <name type="common">Bark spider</name>
    <name type="synonym">Caerostris bankana</name>
    <dbReference type="NCBI Taxonomy" id="172846"/>
    <lineage>
        <taxon>Eukaryota</taxon>
        <taxon>Metazoa</taxon>
        <taxon>Ecdysozoa</taxon>
        <taxon>Arthropoda</taxon>
        <taxon>Chelicerata</taxon>
        <taxon>Arachnida</taxon>
        <taxon>Araneae</taxon>
        <taxon>Araneomorphae</taxon>
        <taxon>Entelegynae</taxon>
        <taxon>Araneoidea</taxon>
        <taxon>Araneidae</taxon>
        <taxon>Caerostris</taxon>
    </lineage>
</organism>
<reference evidence="1 2" key="1">
    <citation type="submission" date="2021-06" db="EMBL/GenBank/DDBJ databases">
        <title>Caerostris extrusa draft genome.</title>
        <authorList>
            <person name="Kono N."/>
            <person name="Arakawa K."/>
        </authorList>
    </citation>
    <scope>NUCLEOTIDE SEQUENCE [LARGE SCALE GENOMIC DNA]</scope>
</reference>
<dbReference type="Proteomes" id="UP001054945">
    <property type="component" value="Unassembled WGS sequence"/>
</dbReference>
<accession>A0AAV4RX94</accession>